<keyword evidence="3" id="KW-0862">Zinc</keyword>
<dbReference type="InterPro" id="IPR046341">
    <property type="entry name" value="SET_dom_sf"/>
</dbReference>
<dbReference type="InterPro" id="IPR002893">
    <property type="entry name" value="Znf_MYND"/>
</dbReference>
<dbReference type="PROSITE" id="PS50280">
    <property type="entry name" value="SET"/>
    <property type="match status" value="1"/>
</dbReference>
<dbReference type="AlphaFoldDB" id="M1WD39"/>
<dbReference type="CDD" id="cd20071">
    <property type="entry name" value="SET_SMYD"/>
    <property type="match status" value="1"/>
</dbReference>
<evidence type="ECO:0000313" key="7">
    <source>
        <dbReference type="EMBL" id="CCE29264.1"/>
    </source>
</evidence>
<dbReference type="InterPro" id="IPR053185">
    <property type="entry name" value="SET_domain_protein"/>
</dbReference>
<evidence type="ECO:0000256" key="1">
    <source>
        <dbReference type="ARBA" id="ARBA00022723"/>
    </source>
</evidence>
<dbReference type="PROSITE" id="PS50865">
    <property type="entry name" value="ZF_MYND_2"/>
    <property type="match status" value="1"/>
</dbReference>
<accession>M1WD39</accession>
<proteinExistence type="predicted"/>
<dbReference type="Pfam" id="PF00856">
    <property type="entry name" value="SET"/>
    <property type="match status" value="1"/>
</dbReference>
<name>M1WD39_CLAP2</name>
<dbReference type="Pfam" id="PF01753">
    <property type="entry name" value="zf-MYND"/>
    <property type="match status" value="1"/>
</dbReference>
<dbReference type="InterPro" id="IPR001214">
    <property type="entry name" value="SET_dom"/>
</dbReference>
<dbReference type="PANTHER" id="PTHR47332:SF2">
    <property type="entry name" value="SET-6"/>
    <property type="match status" value="1"/>
</dbReference>
<keyword evidence="8" id="KW-1185">Reference proteome</keyword>
<evidence type="ECO:0000256" key="3">
    <source>
        <dbReference type="ARBA" id="ARBA00022833"/>
    </source>
</evidence>
<evidence type="ECO:0000313" key="8">
    <source>
        <dbReference type="Proteomes" id="UP000016801"/>
    </source>
</evidence>
<keyword evidence="2 4" id="KW-0863">Zinc-finger</keyword>
<dbReference type="Gene3D" id="6.10.140.2220">
    <property type="match status" value="1"/>
</dbReference>
<keyword evidence="1" id="KW-0479">Metal-binding</keyword>
<evidence type="ECO:0000259" key="6">
    <source>
        <dbReference type="PROSITE" id="PS50865"/>
    </source>
</evidence>
<dbReference type="Gene3D" id="2.170.270.10">
    <property type="entry name" value="SET domain"/>
    <property type="match status" value="1"/>
</dbReference>
<organism evidence="7 8">
    <name type="scientific">Claviceps purpurea (strain 20.1)</name>
    <name type="common">Ergot fungus</name>
    <name type="synonym">Sphacelia segetum</name>
    <dbReference type="NCBI Taxonomy" id="1111077"/>
    <lineage>
        <taxon>Eukaryota</taxon>
        <taxon>Fungi</taxon>
        <taxon>Dikarya</taxon>
        <taxon>Ascomycota</taxon>
        <taxon>Pezizomycotina</taxon>
        <taxon>Sordariomycetes</taxon>
        <taxon>Hypocreomycetidae</taxon>
        <taxon>Hypocreales</taxon>
        <taxon>Clavicipitaceae</taxon>
        <taxon>Claviceps</taxon>
    </lineage>
</organism>
<evidence type="ECO:0000256" key="4">
    <source>
        <dbReference type="PROSITE-ProRule" id="PRU00134"/>
    </source>
</evidence>
<dbReference type="STRING" id="1111077.M1WD39"/>
<dbReference type="GO" id="GO:0008270">
    <property type="term" value="F:zinc ion binding"/>
    <property type="evidence" value="ECO:0007669"/>
    <property type="project" value="UniProtKB-KW"/>
</dbReference>
<sequence length="539" mass="60825">MNRPADKPLYAVQDIPGKGKGLVATAKIIKGTRILSEQAAIALPFGLPDKERRKIISQQLKTLNNDARNAFLSLQNRFPTKSQYVGIFNTNSLCIKTSTDEGSFVDQAAIFLIASLINHNCENNAQQSWNNNTRRHNIHALRDIQEGEEITLSYVFSLLDRAGRQALLKKSFNFTCSCRLCSLPIRESQRRDGNVQRVAALDEVAKHQRSTAPLQSLQCYHCVLAYHLSKYGREDCEYAQAHGDVATLLVMYGDLARGRYFAQKAASVFRTLLGSDSNEAAEFAAMARDPSRHPQYGFSMKWKTSVDEIPYGLGSADLENWRWERLIPEGIAPFADIPSKEHFVKGGTSKKRHWCFMGEIVKTKLLHPVQLEVKDSGDKKLALHFYSSNTSDTGNSLRPGQYQKGYTVVILDALQYRFEFGCGINQEDLRMMKIFPLRLAKILALNKEVREFSIRHDDGKRKCHGCGAKAAVASMKRCSLCLSFWYCSKECQTAAWTTKAHKTDCKSLRDPDLRGLFFYNWDEAQDSISFPLQVADDSC</sequence>
<feature type="domain" description="MYND-type" evidence="6">
    <location>
        <begin position="463"/>
        <end position="505"/>
    </location>
</feature>
<gene>
    <name evidence="7" type="ORF">CPUR_02957</name>
</gene>
<dbReference type="OrthoDB" id="265717at2759"/>
<dbReference type="Gene3D" id="1.25.40.10">
    <property type="entry name" value="Tetratricopeptide repeat domain"/>
    <property type="match status" value="1"/>
</dbReference>
<dbReference type="eggNOG" id="KOG2084">
    <property type="taxonomic scope" value="Eukaryota"/>
</dbReference>
<feature type="domain" description="SET" evidence="5">
    <location>
        <begin position="7"/>
        <end position="155"/>
    </location>
</feature>
<dbReference type="Proteomes" id="UP000016801">
    <property type="component" value="Unassembled WGS sequence"/>
</dbReference>
<evidence type="ECO:0000256" key="2">
    <source>
        <dbReference type="ARBA" id="ARBA00022771"/>
    </source>
</evidence>
<dbReference type="VEuPathDB" id="FungiDB:CPUR_02957"/>
<dbReference type="EMBL" id="CAGA01000013">
    <property type="protein sequence ID" value="CCE29264.1"/>
    <property type="molecule type" value="Genomic_DNA"/>
</dbReference>
<protein>
    <submittedName>
        <fullName evidence="7">Uncharacterized protein</fullName>
    </submittedName>
</protein>
<dbReference type="HOGENOM" id="CLU_037221_0_0_1"/>
<comment type="caution">
    <text evidence="7">The sequence shown here is derived from an EMBL/GenBank/DDBJ whole genome shotgun (WGS) entry which is preliminary data.</text>
</comment>
<reference evidence="7 8" key="1">
    <citation type="journal article" date="2013" name="PLoS Genet.">
        <title>Plant-symbiotic fungi as chemical engineers: Multi-genome analysis of the Clavicipitaceae reveals dynamics of alkaloid loci.</title>
        <authorList>
            <person name="Schardl C.L."/>
            <person name="Young C.A."/>
            <person name="Hesse U."/>
            <person name="Amyotte S.G."/>
            <person name="Andreeva K."/>
            <person name="Calie P.J."/>
            <person name="Fleetwood D.J."/>
            <person name="Haws D.C."/>
            <person name="Moore N."/>
            <person name="Oeser B."/>
            <person name="Panaccione D.G."/>
            <person name="Schweri K.K."/>
            <person name="Voisey C.R."/>
            <person name="Farman M.L."/>
            <person name="Jaromczyk J.W."/>
            <person name="Roe B.A."/>
            <person name="O'Sullivan D.M."/>
            <person name="Scott B."/>
            <person name="Tudzynski P."/>
            <person name="An Z."/>
            <person name="Arnaoudova E.G."/>
            <person name="Bullock C.T."/>
            <person name="Charlton N.D."/>
            <person name="Chen L."/>
            <person name="Cox M."/>
            <person name="Dinkins R.D."/>
            <person name="Florea S."/>
            <person name="Glenn A.E."/>
            <person name="Gordon A."/>
            <person name="Gueldener U."/>
            <person name="Harris D.R."/>
            <person name="Hollin W."/>
            <person name="Jaromczyk J."/>
            <person name="Johnson R.D."/>
            <person name="Khan A.K."/>
            <person name="Leistner E."/>
            <person name="Leuchtmann A."/>
            <person name="Li C."/>
            <person name="Liu J."/>
            <person name="Liu J."/>
            <person name="Liu M."/>
            <person name="Mace W."/>
            <person name="Machado C."/>
            <person name="Nagabhyru P."/>
            <person name="Pan J."/>
            <person name="Schmid J."/>
            <person name="Sugawara K."/>
            <person name="Steiner U."/>
            <person name="Takach J.E."/>
            <person name="Tanaka E."/>
            <person name="Webb J.S."/>
            <person name="Wilson E.V."/>
            <person name="Wiseman J.L."/>
            <person name="Yoshida R."/>
            <person name="Zeng Z."/>
        </authorList>
    </citation>
    <scope>NUCLEOTIDE SEQUENCE [LARGE SCALE GENOMIC DNA]</scope>
    <source>
        <strain evidence="7 8">20.1</strain>
    </source>
</reference>
<dbReference type="SMART" id="SM00317">
    <property type="entry name" value="SET"/>
    <property type="match status" value="1"/>
</dbReference>
<dbReference type="SUPFAM" id="SSF82199">
    <property type="entry name" value="SET domain"/>
    <property type="match status" value="1"/>
</dbReference>
<evidence type="ECO:0000259" key="5">
    <source>
        <dbReference type="PROSITE" id="PS50280"/>
    </source>
</evidence>
<dbReference type="PROSITE" id="PS01360">
    <property type="entry name" value="ZF_MYND_1"/>
    <property type="match status" value="1"/>
</dbReference>
<dbReference type="PANTHER" id="PTHR47332">
    <property type="entry name" value="SET DOMAIN-CONTAINING PROTEIN 5"/>
    <property type="match status" value="1"/>
</dbReference>
<dbReference type="SUPFAM" id="SSF144232">
    <property type="entry name" value="HIT/MYND zinc finger-like"/>
    <property type="match status" value="1"/>
</dbReference>
<dbReference type="InterPro" id="IPR011990">
    <property type="entry name" value="TPR-like_helical_dom_sf"/>
</dbReference>